<sequence length="194" mass="20045">MNLLHREVSTVASGLALPLGRPARTGTAAASSMMQATASHGSSNAAVKVGPWGGHGGRPRDMNSRVPADHLESITVRSLLLPGGHICGLSFVYVDRKGQSIPVGPWGASKAGTVDTIAFGEDEYLAEVSGTSDGFGVTSLTFGTSSGAEYGPYGFPLGTPFSLSLQHSNSHVIGFFGRSDEVLNALGLYLAPRT</sequence>
<evidence type="ECO:0000259" key="2">
    <source>
        <dbReference type="PROSITE" id="PS51752"/>
    </source>
</evidence>
<dbReference type="CDD" id="cd09612">
    <property type="entry name" value="Jacalin"/>
    <property type="match status" value="1"/>
</dbReference>
<dbReference type="Proteomes" id="UP000324897">
    <property type="component" value="Unassembled WGS sequence"/>
</dbReference>
<dbReference type="EMBL" id="RWGY01000051">
    <property type="protein sequence ID" value="TVU06313.1"/>
    <property type="molecule type" value="Genomic_DNA"/>
</dbReference>
<proteinExistence type="predicted"/>
<evidence type="ECO:0000256" key="1">
    <source>
        <dbReference type="ARBA" id="ARBA00022734"/>
    </source>
</evidence>
<gene>
    <name evidence="3" type="ORF">EJB05_49520</name>
</gene>
<keyword evidence="4" id="KW-1185">Reference proteome</keyword>
<dbReference type="Gramene" id="TVU06313">
    <property type="protein sequence ID" value="TVU06313"/>
    <property type="gene ID" value="EJB05_49520"/>
</dbReference>
<dbReference type="OrthoDB" id="4325201at2759"/>
<dbReference type="Pfam" id="PF01419">
    <property type="entry name" value="Jacalin"/>
    <property type="match status" value="1"/>
</dbReference>
<organism evidence="3 4">
    <name type="scientific">Eragrostis curvula</name>
    <name type="common">weeping love grass</name>
    <dbReference type="NCBI Taxonomy" id="38414"/>
    <lineage>
        <taxon>Eukaryota</taxon>
        <taxon>Viridiplantae</taxon>
        <taxon>Streptophyta</taxon>
        <taxon>Embryophyta</taxon>
        <taxon>Tracheophyta</taxon>
        <taxon>Spermatophyta</taxon>
        <taxon>Magnoliopsida</taxon>
        <taxon>Liliopsida</taxon>
        <taxon>Poales</taxon>
        <taxon>Poaceae</taxon>
        <taxon>PACMAD clade</taxon>
        <taxon>Chloridoideae</taxon>
        <taxon>Eragrostideae</taxon>
        <taxon>Eragrostidinae</taxon>
        <taxon>Eragrostis</taxon>
    </lineage>
</organism>
<evidence type="ECO:0000313" key="4">
    <source>
        <dbReference type="Proteomes" id="UP000324897"/>
    </source>
</evidence>
<dbReference type="GO" id="GO:0030246">
    <property type="term" value="F:carbohydrate binding"/>
    <property type="evidence" value="ECO:0007669"/>
    <property type="project" value="UniProtKB-KW"/>
</dbReference>
<evidence type="ECO:0000313" key="3">
    <source>
        <dbReference type="EMBL" id="TVU06313.1"/>
    </source>
</evidence>
<dbReference type="InterPro" id="IPR033734">
    <property type="entry name" value="Jacalin-like_lectin_dom_plant"/>
</dbReference>
<dbReference type="InterPro" id="IPR036404">
    <property type="entry name" value="Jacalin-like_lectin_dom_sf"/>
</dbReference>
<dbReference type="Gene3D" id="2.100.10.30">
    <property type="entry name" value="Jacalin-like lectin domain"/>
    <property type="match status" value="1"/>
</dbReference>
<dbReference type="SMART" id="SM00915">
    <property type="entry name" value="Jacalin"/>
    <property type="match status" value="1"/>
</dbReference>
<dbReference type="InterPro" id="IPR001229">
    <property type="entry name" value="Jacalin-like_lectin_dom"/>
</dbReference>
<accession>A0A5J9T4H4</accession>
<keyword evidence="1" id="KW-0430">Lectin</keyword>
<dbReference type="PANTHER" id="PTHR46506">
    <property type="entry name" value="OS05G0143600 PROTEIN"/>
    <property type="match status" value="1"/>
</dbReference>
<feature type="domain" description="Jacalin-type lectin" evidence="2">
    <location>
        <begin position="46"/>
        <end position="192"/>
    </location>
</feature>
<dbReference type="SUPFAM" id="SSF51101">
    <property type="entry name" value="Mannose-binding lectins"/>
    <property type="match status" value="1"/>
</dbReference>
<dbReference type="AlphaFoldDB" id="A0A5J9T4H4"/>
<name>A0A5J9T4H4_9POAL</name>
<reference evidence="3 4" key="1">
    <citation type="journal article" date="2019" name="Sci. Rep.">
        <title>A high-quality genome of Eragrostis curvula grass provides insights into Poaceae evolution and supports new strategies to enhance forage quality.</title>
        <authorList>
            <person name="Carballo J."/>
            <person name="Santos B.A.C.M."/>
            <person name="Zappacosta D."/>
            <person name="Garbus I."/>
            <person name="Selva J.P."/>
            <person name="Gallo C.A."/>
            <person name="Diaz A."/>
            <person name="Albertini E."/>
            <person name="Caccamo M."/>
            <person name="Echenique V."/>
        </authorList>
    </citation>
    <scope>NUCLEOTIDE SEQUENCE [LARGE SCALE GENOMIC DNA]</scope>
    <source>
        <strain evidence="4">cv. Victoria</strain>
        <tissue evidence="3">Leaf</tissue>
    </source>
</reference>
<protein>
    <recommendedName>
        <fullName evidence="2">Jacalin-type lectin domain-containing protein</fullName>
    </recommendedName>
</protein>
<comment type="caution">
    <text evidence="3">The sequence shown here is derived from an EMBL/GenBank/DDBJ whole genome shotgun (WGS) entry which is preliminary data.</text>
</comment>
<dbReference type="PROSITE" id="PS51752">
    <property type="entry name" value="JACALIN_LECTIN"/>
    <property type="match status" value="1"/>
</dbReference>